<keyword evidence="1" id="KW-1133">Transmembrane helix</keyword>
<proteinExistence type="predicted"/>
<reference evidence="2" key="1">
    <citation type="submission" date="2015-12" db="EMBL/GenBank/DDBJ databases">
        <title>Gene expression during late stages of embryo sac development: a critical building block for successful pollen-pistil interactions.</title>
        <authorList>
            <person name="Liu Y."/>
            <person name="Joly V."/>
            <person name="Sabar M."/>
            <person name="Matton D.P."/>
        </authorList>
    </citation>
    <scope>NUCLEOTIDE SEQUENCE</scope>
</reference>
<evidence type="ECO:0000256" key="1">
    <source>
        <dbReference type="SAM" id="Phobius"/>
    </source>
</evidence>
<organism evidence="2">
    <name type="scientific">Solanum chacoense</name>
    <name type="common">Chaco potato</name>
    <dbReference type="NCBI Taxonomy" id="4108"/>
    <lineage>
        <taxon>Eukaryota</taxon>
        <taxon>Viridiplantae</taxon>
        <taxon>Streptophyta</taxon>
        <taxon>Embryophyta</taxon>
        <taxon>Tracheophyta</taxon>
        <taxon>Spermatophyta</taxon>
        <taxon>Magnoliopsida</taxon>
        <taxon>eudicotyledons</taxon>
        <taxon>Gunneridae</taxon>
        <taxon>Pentapetalae</taxon>
        <taxon>asterids</taxon>
        <taxon>lamiids</taxon>
        <taxon>Solanales</taxon>
        <taxon>Solanaceae</taxon>
        <taxon>Solanoideae</taxon>
        <taxon>Solaneae</taxon>
        <taxon>Solanum</taxon>
    </lineage>
</organism>
<feature type="transmembrane region" description="Helical" evidence="1">
    <location>
        <begin position="50"/>
        <end position="69"/>
    </location>
</feature>
<sequence>MVSSWRPEACFFSSCIYCLYFVFCHSYVLYNLILVLLVTLVPVTPGPGSYLYIILSFLVPLGHMLYILYL</sequence>
<dbReference type="AlphaFoldDB" id="A0A0V0I2V6"/>
<keyword evidence="1" id="KW-0472">Membrane</keyword>
<accession>A0A0V0I2V6</accession>
<protein>
    <submittedName>
        <fullName evidence="2">Putative ovule protein</fullName>
    </submittedName>
</protein>
<evidence type="ECO:0000313" key="2">
    <source>
        <dbReference type="EMBL" id="JAP26368.1"/>
    </source>
</evidence>
<keyword evidence="1" id="KW-0812">Transmembrane</keyword>
<dbReference type="EMBL" id="GEDG01012299">
    <property type="protein sequence ID" value="JAP26368.1"/>
    <property type="molecule type" value="Transcribed_RNA"/>
</dbReference>
<name>A0A0V0I2V6_SOLCH</name>